<reference evidence="15 16" key="1">
    <citation type="submission" date="2016-02" db="EMBL/GenBank/DDBJ databases">
        <title>Draft Genome for Tepidibacillus decaturensis nov. sp. Strain Z9, an Anaerobic, Moderately Thermophilic and Heterotrophic Bacterium from Deep Subsurface of the Illinois Basin, USA.</title>
        <authorList>
            <person name="Dong Y."/>
            <person name="Chang J.Y."/>
            <person name="Sanford R."/>
            <person name="Fouke B.W."/>
        </authorList>
    </citation>
    <scope>NUCLEOTIDE SEQUENCE [LARGE SCALE GENOMIC DNA]</scope>
    <source>
        <strain evidence="15 16">Z9</strain>
    </source>
</reference>
<evidence type="ECO:0000256" key="1">
    <source>
        <dbReference type="ARBA" id="ARBA00000901"/>
    </source>
</evidence>
<accession>A0A135L5V3</accession>
<dbReference type="PANTHER" id="PTHR43090:SF2">
    <property type="entry name" value="1-(5-PHOSPHORIBOSYL)-5-[(5-PHOSPHORIBOSYLAMINO)METHYLIDENEAMINO] IMIDAZOLE-4-CARBOXAMIDE ISOMERASE"/>
    <property type="match status" value="1"/>
</dbReference>
<comment type="subcellular location">
    <subcellularLocation>
        <location evidence="2 12 14">Cytoplasm</location>
    </subcellularLocation>
</comment>
<comment type="similarity">
    <text evidence="4 12 13">Belongs to the HisA/HisF family.</text>
</comment>
<proteinExistence type="inferred from homology"/>
<evidence type="ECO:0000256" key="5">
    <source>
        <dbReference type="ARBA" id="ARBA00012550"/>
    </source>
</evidence>
<evidence type="ECO:0000256" key="9">
    <source>
        <dbReference type="ARBA" id="ARBA00023102"/>
    </source>
</evidence>
<dbReference type="InterPro" id="IPR006062">
    <property type="entry name" value="His_biosynth"/>
</dbReference>
<keyword evidence="8 12" id="KW-0028">Amino-acid biosynthesis</keyword>
<dbReference type="GO" id="GO:0000162">
    <property type="term" value="P:L-tryptophan biosynthetic process"/>
    <property type="evidence" value="ECO:0007669"/>
    <property type="project" value="TreeGrafter"/>
</dbReference>
<dbReference type="EC" id="5.3.1.16" evidence="5 12"/>
<name>A0A135L5V3_9BACI</name>
<comment type="pathway">
    <text evidence="3 12 14">Amino-acid biosynthesis; L-histidine biosynthesis; L-histidine from 5-phospho-alpha-D-ribose 1-diphosphate: step 4/9.</text>
</comment>
<dbReference type="Gene3D" id="3.20.20.70">
    <property type="entry name" value="Aldolase class I"/>
    <property type="match status" value="1"/>
</dbReference>
<dbReference type="STRING" id="1413211.U473_10530"/>
<organism evidence="15 16">
    <name type="scientific">Tepidibacillus decaturensis</name>
    <dbReference type="NCBI Taxonomy" id="1413211"/>
    <lineage>
        <taxon>Bacteria</taxon>
        <taxon>Bacillati</taxon>
        <taxon>Bacillota</taxon>
        <taxon>Bacilli</taxon>
        <taxon>Bacillales</taxon>
        <taxon>Bacillaceae</taxon>
        <taxon>Tepidibacillus</taxon>
    </lineage>
</organism>
<dbReference type="RefSeq" id="WP_068726090.1">
    <property type="nucleotide sequence ID" value="NZ_LSKU01000001.1"/>
</dbReference>
<keyword evidence="16" id="KW-1185">Reference proteome</keyword>
<keyword evidence="10 12" id="KW-0413">Isomerase</keyword>
<evidence type="ECO:0000256" key="14">
    <source>
        <dbReference type="RuleBase" id="RU003658"/>
    </source>
</evidence>
<keyword evidence="9 12" id="KW-0368">Histidine biosynthesis</keyword>
<dbReference type="UniPathway" id="UPA00031">
    <property type="reaction ID" value="UER00009"/>
</dbReference>
<evidence type="ECO:0000256" key="11">
    <source>
        <dbReference type="ARBA" id="ARBA00030547"/>
    </source>
</evidence>
<dbReference type="GO" id="GO:0003949">
    <property type="term" value="F:1-(5-phosphoribosyl)-5-[(5-phosphoribosylamino)methylideneamino]imidazole-4-carboxamide isomerase activity"/>
    <property type="evidence" value="ECO:0007669"/>
    <property type="project" value="UniProtKB-UniRule"/>
</dbReference>
<keyword evidence="7 12" id="KW-0963">Cytoplasm</keyword>
<dbReference type="NCBIfam" id="TIGR00007">
    <property type="entry name" value="1-(5-phosphoribosyl)-5-[(5-phosphoribosylamino)methylideneamino]imidazole-4-carboxamide isomerase"/>
    <property type="match status" value="1"/>
</dbReference>
<dbReference type="Proteomes" id="UP000070352">
    <property type="component" value="Unassembled WGS sequence"/>
</dbReference>
<evidence type="ECO:0000313" key="15">
    <source>
        <dbReference type="EMBL" id="KXG44395.1"/>
    </source>
</evidence>
<evidence type="ECO:0000313" key="16">
    <source>
        <dbReference type="Proteomes" id="UP000070352"/>
    </source>
</evidence>
<evidence type="ECO:0000256" key="7">
    <source>
        <dbReference type="ARBA" id="ARBA00022490"/>
    </source>
</evidence>
<dbReference type="SUPFAM" id="SSF51366">
    <property type="entry name" value="Ribulose-phoshate binding barrel"/>
    <property type="match status" value="1"/>
</dbReference>
<comment type="catalytic activity">
    <reaction evidence="1 12 14">
        <text>1-(5-phospho-beta-D-ribosyl)-5-[(5-phospho-beta-D-ribosylamino)methylideneamino]imidazole-4-carboxamide = 5-[(5-phospho-1-deoxy-D-ribulos-1-ylimino)methylamino]-1-(5-phospho-beta-D-ribosyl)imidazole-4-carboxamide</text>
        <dbReference type="Rhea" id="RHEA:15469"/>
        <dbReference type="ChEBI" id="CHEBI:58435"/>
        <dbReference type="ChEBI" id="CHEBI:58525"/>
        <dbReference type="EC" id="5.3.1.16"/>
    </reaction>
</comment>
<dbReference type="GO" id="GO:0000105">
    <property type="term" value="P:L-histidine biosynthetic process"/>
    <property type="evidence" value="ECO:0007669"/>
    <property type="project" value="UniProtKB-UniRule"/>
</dbReference>
<protein>
    <recommendedName>
        <fullName evidence="6 12">1-(5-phosphoribosyl)-5-[(5-phosphoribosylamino)methylideneamino] imidazole-4-carboxamide isomerase</fullName>
        <ecNumber evidence="5 12">5.3.1.16</ecNumber>
    </recommendedName>
    <alternativeName>
        <fullName evidence="11 12">Phosphoribosylformimino-5-aminoimidazole carboxamide ribotide isomerase</fullName>
    </alternativeName>
</protein>
<gene>
    <name evidence="12" type="primary">hisA</name>
    <name evidence="15" type="ORF">U473_10530</name>
</gene>
<feature type="active site" description="Proton acceptor" evidence="12">
    <location>
        <position position="10"/>
    </location>
</feature>
<dbReference type="GO" id="GO:0005737">
    <property type="term" value="C:cytoplasm"/>
    <property type="evidence" value="ECO:0007669"/>
    <property type="project" value="UniProtKB-SubCell"/>
</dbReference>
<sequence length="239" mass="25672">MSWTIYPAIDLRGGQCVRLFQGDYGQETTYGDPIEMARRWKKEGAAWLHLVDLDGAKVGAPVQMELIGEIAKNVEIPIQVGGGIRTLDTIEDYLNLGINRVILGTAALENEELLKQALSLNPEAIAVGIDARDGFVATRGWLDTSQVLAVELGQRLAELGVQTFIFTDIAKDGTLSGPNVEATQNFALKTKAKVIASGGVSSPEDLFKLKTLEPDGVVGAIVGKALYTGKISLKEMMGK</sequence>
<dbReference type="HAMAP" id="MF_01014">
    <property type="entry name" value="HisA"/>
    <property type="match status" value="1"/>
</dbReference>
<evidence type="ECO:0000256" key="6">
    <source>
        <dbReference type="ARBA" id="ARBA00018464"/>
    </source>
</evidence>
<dbReference type="PANTHER" id="PTHR43090">
    <property type="entry name" value="1-(5-PHOSPHORIBOSYL)-5-[(5-PHOSPHORIBOSYLAMINO)METHYLIDENEAMINO] IMIDAZOLE-4-CARBOXAMIDE ISOMERASE"/>
    <property type="match status" value="1"/>
</dbReference>
<evidence type="ECO:0000256" key="12">
    <source>
        <dbReference type="HAMAP-Rule" id="MF_01014"/>
    </source>
</evidence>
<dbReference type="EMBL" id="LSKU01000001">
    <property type="protein sequence ID" value="KXG44395.1"/>
    <property type="molecule type" value="Genomic_DNA"/>
</dbReference>
<evidence type="ECO:0000256" key="4">
    <source>
        <dbReference type="ARBA" id="ARBA00009667"/>
    </source>
</evidence>
<dbReference type="CDD" id="cd04732">
    <property type="entry name" value="HisA"/>
    <property type="match status" value="1"/>
</dbReference>
<comment type="caution">
    <text evidence="15">The sequence shown here is derived from an EMBL/GenBank/DDBJ whole genome shotgun (WGS) entry which is preliminary data.</text>
</comment>
<dbReference type="InterPro" id="IPR013785">
    <property type="entry name" value="Aldolase_TIM"/>
</dbReference>
<dbReference type="InterPro" id="IPR011060">
    <property type="entry name" value="RibuloseP-bd_barrel"/>
</dbReference>
<dbReference type="InterPro" id="IPR006063">
    <property type="entry name" value="HisA_bact_arch"/>
</dbReference>
<dbReference type="Pfam" id="PF00977">
    <property type="entry name" value="His_biosynth"/>
    <property type="match status" value="1"/>
</dbReference>
<dbReference type="InterPro" id="IPR023016">
    <property type="entry name" value="HisA/PriA"/>
</dbReference>
<evidence type="ECO:0000256" key="8">
    <source>
        <dbReference type="ARBA" id="ARBA00022605"/>
    </source>
</evidence>
<dbReference type="InterPro" id="IPR044524">
    <property type="entry name" value="Isoase_HisA-like"/>
</dbReference>
<evidence type="ECO:0000256" key="10">
    <source>
        <dbReference type="ARBA" id="ARBA00023235"/>
    </source>
</evidence>
<evidence type="ECO:0000256" key="2">
    <source>
        <dbReference type="ARBA" id="ARBA00004496"/>
    </source>
</evidence>
<evidence type="ECO:0000256" key="13">
    <source>
        <dbReference type="RuleBase" id="RU003657"/>
    </source>
</evidence>
<feature type="active site" description="Proton donor" evidence="12">
    <location>
        <position position="130"/>
    </location>
</feature>
<dbReference type="AlphaFoldDB" id="A0A135L5V3"/>
<dbReference type="OrthoDB" id="9807749at2"/>
<evidence type="ECO:0000256" key="3">
    <source>
        <dbReference type="ARBA" id="ARBA00005133"/>
    </source>
</evidence>
<dbReference type="FunFam" id="3.20.20.70:FF:000009">
    <property type="entry name" value="1-(5-phosphoribosyl)-5-[(5-phosphoribosylamino)methylideneamino] imidazole-4-carboxamide isomerase"/>
    <property type="match status" value="1"/>
</dbReference>